<dbReference type="Proteomes" id="UP000324748">
    <property type="component" value="Unassembled WGS sequence"/>
</dbReference>
<proteinExistence type="predicted"/>
<dbReference type="OrthoDB" id="10304410at2759"/>
<organism evidence="1 2">
    <name type="scientific">Puccinia graminis f. sp. tritici</name>
    <dbReference type="NCBI Taxonomy" id="56615"/>
    <lineage>
        <taxon>Eukaryota</taxon>
        <taxon>Fungi</taxon>
        <taxon>Dikarya</taxon>
        <taxon>Basidiomycota</taxon>
        <taxon>Pucciniomycotina</taxon>
        <taxon>Pucciniomycetes</taxon>
        <taxon>Pucciniales</taxon>
        <taxon>Pucciniaceae</taxon>
        <taxon>Puccinia</taxon>
    </lineage>
</organism>
<comment type="caution">
    <text evidence="1">The sequence shown here is derived from an EMBL/GenBank/DDBJ whole genome shotgun (WGS) entry which is preliminary data.</text>
</comment>
<evidence type="ECO:0000313" key="1">
    <source>
        <dbReference type="EMBL" id="KAA1114893.1"/>
    </source>
</evidence>
<name>A0A5B0QPU6_PUCGR</name>
<reference evidence="1 2" key="1">
    <citation type="submission" date="2019-05" db="EMBL/GenBank/DDBJ databases">
        <title>Emergence of the Ug99 lineage of the wheat stem rust pathogen through somatic hybridization.</title>
        <authorList>
            <person name="Li F."/>
            <person name="Upadhyaya N.M."/>
            <person name="Sperschneider J."/>
            <person name="Matny O."/>
            <person name="Nguyen-Phuc H."/>
            <person name="Mago R."/>
            <person name="Raley C."/>
            <person name="Miller M.E."/>
            <person name="Silverstein K.A.T."/>
            <person name="Henningsen E."/>
            <person name="Hirsch C.D."/>
            <person name="Visser B."/>
            <person name="Pretorius Z.A."/>
            <person name="Steffenson B.J."/>
            <person name="Schwessinger B."/>
            <person name="Dodds P.N."/>
            <person name="Figueroa M."/>
        </authorList>
    </citation>
    <scope>NUCLEOTIDE SEQUENCE [LARGE SCALE GENOMIC DNA]</scope>
    <source>
        <strain evidence="1">21-0</strain>
    </source>
</reference>
<protein>
    <submittedName>
        <fullName evidence="1">Uncharacterized protein</fullName>
    </submittedName>
</protein>
<sequence>MQEGQRRRVGLYYEEWLLPGQQPAYLCQLCNSKKTFRSIKNHERWFKHKERDQARRERLLLESQLRVGPDIGRGDDSLGRTLSVEPVGQADVLARLDAGFCKDHYETEIDWRSDDGNGAMEAIPVGQDDFDERFSDLSLNDLAELVQSIRVTKVAGYMSMPQVKPIHFCMQGP</sequence>
<evidence type="ECO:0000313" key="2">
    <source>
        <dbReference type="Proteomes" id="UP000324748"/>
    </source>
</evidence>
<dbReference type="EMBL" id="VSWC01000014">
    <property type="protein sequence ID" value="KAA1114893.1"/>
    <property type="molecule type" value="Genomic_DNA"/>
</dbReference>
<gene>
    <name evidence="1" type="ORF">PGT21_026690</name>
</gene>
<keyword evidence="2" id="KW-1185">Reference proteome</keyword>
<accession>A0A5B0QPU6</accession>
<dbReference type="AlphaFoldDB" id="A0A5B0QPU6"/>